<dbReference type="Pfam" id="PF17766">
    <property type="entry name" value="fn3_6"/>
    <property type="match status" value="1"/>
</dbReference>
<dbReference type="InterPro" id="IPR041469">
    <property type="entry name" value="Subtilisin-like_FN3"/>
</dbReference>
<protein>
    <recommendedName>
        <fullName evidence="4">Subtilisin-like protease fibronectin type-III domain-containing protein</fullName>
    </recommendedName>
</protein>
<keyword evidence="6" id="KW-1185">Reference proteome</keyword>
<evidence type="ECO:0000313" key="6">
    <source>
        <dbReference type="Proteomes" id="UP001642487"/>
    </source>
</evidence>
<proteinExistence type="inferred from homology"/>
<evidence type="ECO:0000256" key="1">
    <source>
        <dbReference type="ARBA" id="ARBA00004613"/>
    </source>
</evidence>
<evidence type="ECO:0000259" key="4">
    <source>
        <dbReference type="Pfam" id="PF17766"/>
    </source>
</evidence>
<dbReference type="InterPro" id="IPR045051">
    <property type="entry name" value="SBT"/>
</dbReference>
<dbReference type="Gene3D" id="2.60.40.2310">
    <property type="match status" value="1"/>
</dbReference>
<gene>
    <name evidence="5" type="ORF">CITCOLO1_LOCUS16013</name>
</gene>
<name>A0ABP0YTE8_9ROSI</name>
<reference evidence="5 6" key="1">
    <citation type="submission" date="2024-03" db="EMBL/GenBank/DDBJ databases">
        <authorList>
            <person name="Gkanogiannis A."/>
            <person name="Becerra Lopez-Lavalle L."/>
        </authorList>
    </citation>
    <scope>NUCLEOTIDE SEQUENCE [LARGE SCALE GENOMIC DNA]</scope>
</reference>
<sequence>MASPMSATLNSQAEFAYGAGHVNPLKAVDPGLVYDANESDYVKFLCGQGYNTAMVRHITGDNSACTSGNIGRVWDLNYPSFALSTASPQTTVNQYFTRTLTNVAPGGYTYRARIFAPQGLHITLSPPMISFNGIGDRKSFTLIVRGTVNQSIVSASLVWSDGVHSVRSPITIVVLTKSIT</sequence>
<evidence type="ECO:0000313" key="5">
    <source>
        <dbReference type="EMBL" id="CAK9323804.1"/>
    </source>
</evidence>
<accession>A0ABP0YTE8</accession>
<comment type="similarity">
    <text evidence="2">Belongs to the peptidase S8 family.</text>
</comment>
<dbReference type="InterPro" id="IPR036852">
    <property type="entry name" value="Peptidase_S8/S53_dom_sf"/>
</dbReference>
<dbReference type="Gene3D" id="3.40.50.200">
    <property type="entry name" value="Peptidase S8/S53 domain"/>
    <property type="match status" value="1"/>
</dbReference>
<evidence type="ECO:0000256" key="3">
    <source>
        <dbReference type="ARBA" id="ARBA00022729"/>
    </source>
</evidence>
<comment type="subcellular location">
    <subcellularLocation>
        <location evidence="1">Secreted</location>
    </subcellularLocation>
</comment>
<organism evidence="5 6">
    <name type="scientific">Citrullus colocynthis</name>
    <name type="common">colocynth</name>
    <dbReference type="NCBI Taxonomy" id="252529"/>
    <lineage>
        <taxon>Eukaryota</taxon>
        <taxon>Viridiplantae</taxon>
        <taxon>Streptophyta</taxon>
        <taxon>Embryophyta</taxon>
        <taxon>Tracheophyta</taxon>
        <taxon>Spermatophyta</taxon>
        <taxon>Magnoliopsida</taxon>
        <taxon>eudicotyledons</taxon>
        <taxon>Gunneridae</taxon>
        <taxon>Pentapetalae</taxon>
        <taxon>rosids</taxon>
        <taxon>fabids</taxon>
        <taxon>Cucurbitales</taxon>
        <taxon>Cucurbitaceae</taxon>
        <taxon>Benincaseae</taxon>
        <taxon>Citrullus</taxon>
    </lineage>
</organism>
<keyword evidence="3" id="KW-0732">Signal</keyword>
<evidence type="ECO:0000256" key="2">
    <source>
        <dbReference type="ARBA" id="ARBA00011073"/>
    </source>
</evidence>
<feature type="domain" description="Subtilisin-like protease fibronectin type-III" evidence="4">
    <location>
        <begin position="75"/>
        <end position="172"/>
    </location>
</feature>
<dbReference type="EMBL" id="OZ021740">
    <property type="protein sequence ID" value="CAK9323804.1"/>
    <property type="molecule type" value="Genomic_DNA"/>
</dbReference>
<dbReference type="Proteomes" id="UP001642487">
    <property type="component" value="Chromosome 6"/>
</dbReference>
<dbReference type="PANTHER" id="PTHR10795">
    <property type="entry name" value="PROPROTEIN CONVERTASE SUBTILISIN/KEXIN"/>
    <property type="match status" value="1"/>
</dbReference>